<dbReference type="AlphaFoldDB" id="A0A0N5DAZ5"/>
<dbReference type="OrthoDB" id="5873838at2759"/>
<evidence type="ECO:0000313" key="3">
    <source>
        <dbReference type="WBParaSite" id="TCLT_0001035701-mRNA-1"/>
    </source>
</evidence>
<gene>
    <name evidence="1" type="ORF">TCLT_LOCUS10346</name>
</gene>
<evidence type="ECO:0000313" key="2">
    <source>
        <dbReference type="Proteomes" id="UP000276776"/>
    </source>
</evidence>
<reference evidence="1 2" key="2">
    <citation type="submission" date="2018-11" db="EMBL/GenBank/DDBJ databases">
        <authorList>
            <consortium name="Pathogen Informatics"/>
        </authorList>
    </citation>
    <scope>NUCLEOTIDE SEQUENCE [LARGE SCALE GENOMIC DNA]</scope>
</reference>
<dbReference type="STRING" id="103827.A0A0N5DAZ5"/>
<dbReference type="WBParaSite" id="TCLT_0001035701-mRNA-1">
    <property type="protein sequence ID" value="TCLT_0001035701-mRNA-1"/>
    <property type="gene ID" value="TCLT_0001035701"/>
</dbReference>
<evidence type="ECO:0000313" key="1">
    <source>
        <dbReference type="EMBL" id="VDN08034.1"/>
    </source>
</evidence>
<dbReference type="Pfam" id="PF25519">
    <property type="entry name" value="ILCR1_N"/>
    <property type="match status" value="1"/>
</dbReference>
<dbReference type="Proteomes" id="UP000276776">
    <property type="component" value="Unassembled WGS sequence"/>
</dbReference>
<name>A0A0N5DAZ5_THECL</name>
<reference evidence="3" key="1">
    <citation type="submission" date="2017-02" db="UniProtKB">
        <authorList>
            <consortium name="WormBaseParasite"/>
        </authorList>
    </citation>
    <scope>IDENTIFICATION</scope>
</reference>
<proteinExistence type="predicted"/>
<accession>A0A0N5DAZ5</accession>
<sequence>MIHSDVYALHAGRTLTMNCDYVDISNNDTTLSHNTTVNLAYDIRVEPFARAITRFTNHTYQLSVDISWQMPPNSSLL</sequence>
<keyword evidence="2" id="KW-1185">Reference proteome</keyword>
<organism evidence="3">
    <name type="scientific">Thelazia callipaeda</name>
    <name type="common">Oriental eyeworm</name>
    <name type="synonym">Parasitic nematode</name>
    <dbReference type="NCBI Taxonomy" id="103827"/>
    <lineage>
        <taxon>Eukaryota</taxon>
        <taxon>Metazoa</taxon>
        <taxon>Ecdysozoa</taxon>
        <taxon>Nematoda</taxon>
        <taxon>Chromadorea</taxon>
        <taxon>Rhabditida</taxon>
        <taxon>Spirurina</taxon>
        <taxon>Spiruromorpha</taxon>
        <taxon>Thelazioidea</taxon>
        <taxon>Thelaziidae</taxon>
        <taxon>Thelazia</taxon>
    </lineage>
</organism>
<protein>
    <submittedName>
        <fullName evidence="3">WIF domain-containing protein</fullName>
    </submittedName>
</protein>
<dbReference type="EMBL" id="UYYF01005066">
    <property type="protein sequence ID" value="VDN08034.1"/>
    <property type="molecule type" value="Genomic_DNA"/>
</dbReference>